<evidence type="ECO:0000259" key="10">
    <source>
        <dbReference type="Pfam" id="PF13090"/>
    </source>
</evidence>
<accession>A0A1G7CBB6</accession>
<dbReference type="InterPro" id="IPR036830">
    <property type="entry name" value="PP_kinase_middle_dom_sf"/>
</dbReference>
<dbReference type="GO" id="GO:0009358">
    <property type="term" value="C:polyphosphate kinase complex"/>
    <property type="evidence" value="ECO:0007669"/>
    <property type="project" value="InterPro"/>
</dbReference>
<dbReference type="PIRSF" id="PIRSF015589">
    <property type="entry name" value="PP_kinase"/>
    <property type="match status" value="1"/>
</dbReference>
<feature type="domain" description="Polyphosphate kinase C-terminal" evidence="11">
    <location>
        <begin position="376"/>
        <end position="539"/>
    </location>
</feature>
<evidence type="ECO:0000259" key="11">
    <source>
        <dbReference type="Pfam" id="PF17941"/>
    </source>
</evidence>
<evidence type="ECO:0000313" key="12">
    <source>
        <dbReference type="EMBL" id="SDE36601.1"/>
    </source>
</evidence>
<dbReference type="CDD" id="cd09167">
    <property type="entry name" value="PLDc_EcPPK1_C2_like"/>
    <property type="match status" value="1"/>
</dbReference>
<dbReference type="Gene3D" id="1.20.58.310">
    <property type="entry name" value="Polyphosphate kinase N-terminal domain"/>
    <property type="match status" value="1"/>
</dbReference>
<comment type="similarity">
    <text evidence="6 7">Belongs to the polyphosphate kinase 1 (PPK1) family.</text>
</comment>
<keyword evidence="13" id="KW-1185">Reference proteome</keyword>
<dbReference type="Gene3D" id="3.30.1840.10">
    <property type="entry name" value="Polyphosphate kinase middle domain"/>
    <property type="match status" value="1"/>
</dbReference>
<keyword evidence="6" id="KW-0479">Metal-binding</keyword>
<evidence type="ECO:0000259" key="8">
    <source>
        <dbReference type="Pfam" id="PF02503"/>
    </source>
</evidence>
<name>A0A1G7CBB6_9BACT</name>
<dbReference type="InterPro" id="IPR041108">
    <property type="entry name" value="PP_kinase_C_1"/>
</dbReference>
<comment type="function">
    <text evidence="6 7">Catalyzes the reversible transfer of the terminal phosphate of ATP to form a long-chain polyphosphate (polyP).</text>
</comment>
<gene>
    <name evidence="6" type="primary">ppk</name>
    <name evidence="12" type="ORF">SAMN05661003_10923</name>
</gene>
<sequence length="741" mass="84673">MPVVVRGAGLAVGGLARVTLTILWQVSRVPDCLAVCGELFPGLPKSETTTMTFPYVSKEISWLHFNARVLQEAADPQVPLMERLKFLGIFSSNLDEFFRVRVATLHRLVKIRKKAIDLIGQDPVDLLDQIQQLVLHQSRQFETLFDELCGQLAASGVLLRRENELSPAQQAFVLDYFHQQVRPFLVPLMLNRKTAPLVKDHQIYLAVVLGRGGGEPDYALIQIPADRVSRFLLLPAAPGQTEIILLDDIIRLALADIFCYFDYDCFAAYTVKLTRDSELDMDDERFKTFPQKIQDGLARRKTGKPVRFVYDRSMPEAFLQRLRKVLHITNVETCIPGGRYHNFKDFMAFPQLPLQQAQYPPFSPQPHPQLLPGRSIIDQIRERDLLCFFPYQRFAHFIDLLREAAIDPRVTTIRLTAYRLARNSQIVNALVNAAQNGKKVFVVMELQARFDEEANLYWSDRLREDGVEVVHGLPDLKVHAKLCLITRHEGRKKVRYAAIGTGNFNEGTARLYTDHLLLTADPRLTGEVHRVFELFANKYRIPLFRHLVVSPFQARNKFRRLIQNEIRQAQAGKPSFIDIKLNNLSDPEMVRLLYRASAAGVRIRLIVRSMFSLVPQLAGLSDNIEAISIVDRFLEHSRFFIFANGGKPVYFIASGDWLPRNFDRRVEVATPIYAPQLQQQLRDCFDLQWQDNCKARLWDEGLTNRFRPRGANEAPVRSQMAFIARYAAPAAEPPQDQGGCA</sequence>
<feature type="domain" description="Polyphosphate kinase C-terminal" evidence="10">
    <location>
        <begin position="547"/>
        <end position="719"/>
    </location>
</feature>
<feature type="binding site" evidence="6">
    <location>
        <position position="608"/>
    </location>
    <ligand>
        <name>ATP</name>
        <dbReference type="ChEBI" id="CHEBI:30616"/>
    </ligand>
</feature>
<feature type="binding site" evidence="6">
    <location>
        <position position="93"/>
    </location>
    <ligand>
        <name>ATP</name>
        <dbReference type="ChEBI" id="CHEBI:30616"/>
    </ligand>
</feature>
<dbReference type="SUPFAM" id="SSF56024">
    <property type="entry name" value="Phospholipase D/nuclease"/>
    <property type="match status" value="2"/>
</dbReference>
<feature type="domain" description="Polyphosphate kinase middle" evidence="8">
    <location>
        <begin position="169"/>
        <end position="349"/>
    </location>
</feature>
<dbReference type="NCBIfam" id="NF003917">
    <property type="entry name" value="PRK05443.1-1"/>
    <property type="match status" value="1"/>
</dbReference>
<dbReference type="STRING" id="57664.SAMN05661003_10923"/>
<dbReference type="Pfam" id="PF13090">
    <property type="entry name" value="PP_kinase_C"/>
    <property type="match status" value="1"/>
</dbReference>
<dbReference type="InterPro" id="IPR003414">
    <property type="entry name" value="PP_kinase"/>
</dbReference>
<evidence type="ECO:0000256" key="4">
    <source>
        <dbReference type="ARBA" id="ARBA00022777"/>
    </source>
</evidence>
<organism evidence="12 13">
    <name type="scientific">Desulfuromonas thiophila</name>
    <dbReference type="NCBI Taxonomy" id="57664"/>
    <lineage>
        <taxon>Bacteria</taxon>
        <taxon>Pseudomonadati</taxon>
        <taxon>Thermodesulfobacteriota</taxon>
        <taxon>Desulfuromonadia</taxon>
        <taxon>Desulfuromonadales</taxon>
        <taxon>Desulfuromonadaceae</taxon>
        <taxon>Desulfuromonas</taxon>
    </lineage>
</organism>
<keyword evidence="6" id="KW-0460">Magnesium</keyword>
<feature type="binding site" evidence="6">
    <location>
        <position position="512"/>
    </location>
    <ligand>
        <name>ATP</name>
        <dbReference type="ChEBI" id="CHEBI:30616"/>
    </ligand>
</feature>
<feature type="binding site" evidence="6">
    <location>
        <position position="419"/>
    </location>
    <ligand>
        <name>Mg(2+)</name>
        <dbReference type="ChEBI" id="CHEBI:18420"/>
    </ligand>
</feature>
<dbReference type="HAMAP" id="MF_00347">
    <property type="entry name" value="Polyphosphate_kinase"/>
    <property type="match status" value="1"/>
</dbReference>
<dbReference type="InterPro" id="IPR025200">
    <property type="entry name" value="PPK_C_dom2"/>
</dbReference>
<dbReference type="GO" id="GO:0006799">
    <property type="term" value="P:polyphosphate biosynthetic process"/>
    <property type="evidence" value="ECO:0007669"/>
    <property type="project" value="UniProtKB-UniRule"/>
</dbReference>
<feature type="binding site" evidence="6">
    <location>
        <position position="636"/>
    </location>
    <ligand>
        <name>ATP</name>
        <dbReference type="ChEBI" id="CHEBI:30616"/>
    </ligand>
</feature>
<dbReference type="InterPro" id="IPR036832">
    <property type="entry name" value="PPK_N_dom_sf"/>
</dbReference>
<evidence type="ECO:0000256" key="1">
    <source>
        <dbReference type="ARBA" id="ARBA00022553"/>
    </source>
</evidence>
<keyword evidence="3 6" id="KW-0547">Nucleotide-binding</keyword>
<dbReference type="InterPro" id="IPR025198">
    <property type="entry name" value="PPK_N_dom"/>
</dbReference>
<dbReference type="GO" id="GO:0046872">
    <property type="term" value="F:metal ion binding"/>
    <property type="evidence" value="ECO:0007669"/>
    <property type="project" value="UniProtKB-KW"/>
</dbReference>
<dbReference type="SUPFAM" id="SSF143724">
    <property type="entry name" value="PHP14-like"/>
    <property type="match status" value="1"/>
</dbReference>
<feature type="binding site" evidence="6">
    <location>
        <position position="449"/>
    </location>
    <ligand>
        <name>Mg(2+)</name>
        <dbReference type="ChEBI" id="CHEBI:18420"/>
    </ligand>
</feature>
<feature type="domain" description="Polyphosphate kinase N-terminal" evidence="9">
    <location>
        <begin position="55"/>
        <end position="157"/>
    </location>
</feature>
<comment type="PTM">
    <text evidence="6 7">An intermediate of this reaction is the autophosphorylated ppk in which a phosphate is covalently linked to a histidine residue through a N-P bond.</text>
</comment>
<evidence type="ECO:0000259" key="9">
    <source>
        <dbReference type="Pfam" id="PF13089"/>
    </source>
</evidence>
<proteinExistence type="inferred from homology"/>
<keyword evidence="4 6" id="KW-0418">Kinase</keyword>
<dbReference type="Pfam" id="PF17941">
    <property type="entry name" value="PP_kinase_C_1"/>
    <property type="match status" value="1"/>
</dbReference>
<evidence type="ECO:0000256" key="2">
    <source>
        <dbReference type="ARBA" id="ARBA00022679"/>
    </source>
</evidence>
<dbReference type="EC" id="2.7.4.1" evidence="6 7"/>
<dbReference type="GO" id="GO:0005524">
    <property type="term" value="F:ATP binding"/>
    <property type="evidence" value="ECO:0007669"/>
    <property type="project" value="UniProtKB-KW"/>
</dbReference>
<dbReference type="PANTHER" id="PTHR30218">
    <property type="entry name" value="POLYPHOSPHATE KINASE"/>
    <property type="match status" value="1"/>
</dbReference>
<protein>
    <recommendedName>
        <fullName evidence="6 7">Polyphosphate kinase</fullName>
        <ecNumber evidence="6 7">2.7.4.1</ecNumber>
    </recommendedName>
    <alternativeName>
        <fullName evidence="6">ATP-polyphosphate phosphotransferase</fullName>
    </alternativeName>
    <alternativeName>
        <fullName evidence="6">Polyphosphoric acid kinase</fullName>
    </alternativeName>
</protein>
<dbReference type="AlphaFoldDB" id="A0A1G7CBB6"/>
<reference evidence="13" key="1">
    <citation type="submission" date="2016-10" db="EMBL/GenBank/DDBJ databases">
        <authorList>
            <person name="Varghese N."/>
            <person name="Submissions S."/>
        </authorList>
    </citation>
    <scope>NUCLEOTIDE SEQUENCE [LARGE SCALE GENOMIC DNA]</scope>
    <source>
        <strain evidence="13">DSM 8987</strain>
    </source>
</reference>
<keyword evidence="1 6" id="KW-0597">Phosphoprotein</keyword>
<dbReference type="Proteomes" id="UP000243205">
    <property type="component" value="Unassembled WGS sequence"/>
</dbReference>
<evidence type="ECO:0000256" key="7">
    <source>
        <dbReference type="RuleBase" id="RU003800"/>
    </source>
</evidence>
<dbReference type="EMBL" id="FNAQ01000009">
    <property type="protein sequence ID" value="SDE36601.1"/>
    <property type="molecule type" value="Genomic_DNA"/>
</dbReference>
<comment type="catalytic activity">
    <reaction evidence="6 7">
        <text>[phosphate](n) + ATP = [phosphate](n+1) + ADP</text>
        <dbReference type="Rhea" id="RHEA:19573"/>
        <dbReference type="Rhea" id="RHEA-COMP:9859"/>
        <dbReference type="Rhea" id="RHEA-COMP:14280"/>
        <dbReference type="ChEBI" id="CHEBI:16838"/>
        <dbReference type="ChEBI" id="CHEBI:30616"/>
        <dbReference type="ChEBI" id="CHEBI:456216"/>
        <dbReference type="EC" id="2.7.4.1"/>
    </reaction>
</comment>
<dbReference type="InterPro" id="IPR024953">
    <property type="entry name" value="PP_kinase_middle"/>
</dbReference>
<dbReference type="Pfam" id="PF13089">
    <property type="entry name" value="PP_kinase_N"/>
    <property type="match status" value="1"/>
</dbReference>
<evidence type="ECO:0000256" key="5">
    <source>
        <dbReference type="ARBA" id="ARBA00022840"/>
    </source>
</evidence>
<feature type="active site" description="Phosphohistidine intermediate" evidence="6">
    <location>
        <position position="479"/>
    </location>
</feature>
<dbReference type="Gene3D" id="3.30.870.10">
    <property type="entry name" value="Endonuclease Chain A"/>
    <property type="match status" value="2"/>
</dbReference>
<dbReference type="SUPFAM" id="SSF140356">
    <property type="entry name" value="PPK N-terminal domain-like"/>
    <property type="match status" value="1"/>
</dbReference>
<keyword evidence="5 6" id="KW-0067">ATP-binding</keyword>
<evidence type="ECO:0000256" key="3">
    <source>
        <dbReference type="ARBA" id="ARBA00022741"/>
    </source>
</evidence>
<dbReference type="NCBIfam" id="TIGR03705">
    <property type="entry name" value="poly_P_kin"/>
    <property type="match status" value="1"/>
</dbReference>
<dbReference type="PANTHER" id="PTHR30218:SF0">
    <property type="entry name" value="POLYPHOSPHATE KINASE"/>
    <property type="match status" value="1"/>
</dbReference>
<dbReference type="CDD" id="cd09164">
    <property type="entry name" value="PLDc_EcPPK1_C1_like"/>
    <property type="match status" value="1"/>
</dbReference>
<dbReference type="Pfam" id="PF02503">
    <property type="entry name" value="PP_kinase"/>
    <property type="match status" value="1"/>
</dbReference>
<comment type="cofactor">
    <cofactor evidence="6">
        <name>Mg(2+)</name>
        <dbReference type="ChEBI" id="CHEBI:18420"/>
    </cofactor>
</comment>
<dbReference type="GO" id="GO:0008976">
    <property type="term" value="F:polyphosphate kinase activity"/>
    <property type="evidence" value="ECO:0007669"/>
    <property type="project" value="UniProtKB-UniRule"/>
</dbReference>
<evidence type="ECO:0000313" key="13">
    <source>
        <dbReference type="Proteomes" id="UP000243205"/>
    </source>
</evidence>
<evidence type="ECO:0000256" key="6">
    <source>
        <dbReference type="HAMAP-Rule" id="MF_00347"/>
    </source>
</evidence>
<keyword evidence="2 6" id="KW-0808">Transferase</keyword>